<organism evidence="1">
    <name type="scientific">Octopus bimaculoides</name>
    <name type="common">California two-spotted octopus</name>
    <dbReference type="NCBI Taxonomy" id="37653"/>
    <lineage>
        <taxon>Eukaryota</taxon>
        <taxon>Metazoa</taxon>
        <taxon>Spiralia</taxon>
        <taxon>Lophotrochozoa</taxon>
        <taxon>Mollusca</taxon>
        <taxon>Cephalopoda</taxon>
        <taxon>Coleoidea</taxon>
        <taxon>Octopodiformes</taxon>
        <taxon>Octopoda</taxon>
        <taxon>Incirrata</taxon>
        <taxon>Octopodidae</taxon>
        <taxon>Octopus</taxon>
    </lineage>
</organism>
<accession>A0A0L8GT52</accession>
<name>A0A0L8GT52_OCTBM</name>
<protein>
    <submittedName>
        <fullName evidence="1">Uncharacterized protein</fullName>
    </submittedName>
</protein>
<reference evidence="1" key="1">
    <citation type="submission" date="2015-07" db="EMBL/GenBank/DDBJ databases">
        <title>MeaNS - Measles Nucleotide Surveillance Program.</title>
        <authorList>
            <person name="Tran T."/>
            <person name="Druce J."/>
        </authorList>
    </citation>
    <scope>NUCLEOTIDE SEQUENCE</scope>
    <source>
        <strain evidence="1">UCB-OBI-ISO-001</strain>
        <tissue evidence="1">Gonad</tissue>
    </source>
</reference>
<dbReference type="EMBL" id="KQ420480">
    <property type="protein sequence ID" value="KOF80128.1"/>
    <property type="molecule type" value="Genomic_DNA"/>
</dbReference>
<dbReference type="AlphaFoldDB" id="A0A0L8GT52"/>
<proteinExistence type="predicted"/>
<evidence type="ECO:0000313" key="1">
    <source>
        <dbReference type="EMBL" id="KOF80128.1"/>
    </source>
</evidence>
<sequence>MNGDCIHGINTSISKATPSFIMLNWIWKSSILGKSIEIRFYKSNIVSVLFYGSECWKTTKSIEKKLEVFQNKCLRKILKVCWSNMMSNSQLHTEATVKTNKKGYWSKEIEMAGGSSLSLGSHCNGFHKLKEVDNQRKRSGEQ</sequence>
<gene>
    <name evidence="1" type="ORF">OCBIM_22028375mg</name>
</gene>